<keyword evidence="2" id="KW-0175">Coiled coil</keyword>
<evidence type="ECO:0000313" key="7">
    <source>
        <dbReference type="EMBL" id="OUQ06009.1"/>
    </source>
</evidence>
<keyword evidence="1 4" id="KW-0732">Signal</keyword>
<feature type="signal peptide" evidence="4">
    <location>
        <begin position="1"/>
        <end position="26"/>
    </location>
</feature>
<dbReference type="Gene3D" id="1.20.1270.90">
    <property type="entry name" value="AF1782-like"/>
    <property type="match status" value="1"/>
</dbReference>
<keyword evidence="3" id="KW-0812">Transmembrane</keyword>
<feature type="transmembrane region" description="Helical" evidence="3">
    <location>
        <begin position="862"/>
        <end position="880"/>
    </location>
</feature>
<gene>
    <name evidence="7" type="ORF">B5E91_04150</name>
</gene>
<dbReference type="PANTHER" id="PTHR45867:SF3">
    <property type="entry name" value="ACID PHOSPHATASE TYPE 7"/>
    <property type="match status" value="1"/>
</dbReference>
<dbReference type="Gene3D" id="3.60.21.10">
    <property type="match status" value="1"/>
</dbReference>
<feature type="domain" description="Purple acid phosphatase N-terminal" evidence="6">
    <location>
        <begin position="241"/>
        <end position="330"/>
    </location>
</feature>
<sequence length="889" mass="97433">MKKQQSKVLKVSMATLALLMGAGYVADSYQVMPAHADTVRQNETTNLINASTTWNYLDNNVDPGTSEDRYAWTKEGYQVDSWKSAAGKFGAKNGALGSLGGGYTPTVLLNQYIEGTSNDIPTFFFRTTVNVNSLDDLGSLTGNLYYDDAAIIYINGIEVASFDKPSGGYDTNMSYGGSNDSNPREGQINLTADQLKDVLKVGENVIAVELHQGRASSSDVYFEFANLQVNYGQTPVEQKALNLTVGKDETEMNLTWYANTSEIGTVEYAKASEDGEFPSEFTTVNATGNQSNDNGFYYNQATLTNLEENTKYVYRLVNNDTVSKTYEFTTEDFDGSYNFILAGDPQIGASGNATNDTEGWKKTLQDSINKFDPDFILSAGDQVNTASNESQYSGYLASEYLTNTPQANVVGNHDSSSNAYSQHFNLPNVSGKGATTAGSDYWYVYNNTLFMNINSNNMSTAEHKAFMEEAIAANPDARWKVVSFHHSVYSVANHAVEGDILQRREELTPVFDELGIDVVLMGHDHVYVRSNIMKGMQVVTDTSDLQSVTDPDGVLYVTANSASGSKYYNIKTDISTEFVAKMDQSKQRSISNIEVSENEFKITTYLYDANNDDWAVLDTFAINKTEVQEADKTALKIAVDLANAITDEDLADVVQAVADEFKAARDEANTVYNNATATQVEVNNAFDRLANAMHMLDFKQGDKTALKAFIDKVSGLDSTQYTEATWTVFNDALTAANNVYNNANAMQEEVNEAYINLVKGFLNLRLIPNKDLLEDLINQAEGLNSANYTEASYKVLNEALVNAKAVFENPNATQKEVDNAKATLEKAINSLENTTTSVENTVNTPVNKGDTTSVKTGDNSSLIGYATLLFTALGSAFAGIKTRKNKQEN</sequence>
<evidence type="ECO:0000256" key="4">
    <source>
        <dbReference type="SAM" id="SignalP"/>
    </source>
</evidence>
<evidence type="ECO:0000256" key="3">
    <source>
        <dbReference type="SAM" id="Phobius"/>
    </source>
</evidence>
<dbReference type="InterPro" id="IPR015914">
    <property type="entry name" value="PAPs_N"/>
</dbReference>
<accession>A0A1Y4QL53</accession>
<organism evidence="7 8">
    <name type="scientific">Thomasclavelia spiroformis</name>
    <dbReference type="NCBI Taxonomy" id="29348"/>
    <lineage>
        <taxon>Bacteria</taxon>
        <taxon>Bacillati</taxon>
        <taxon>Bacillota</taxon>
        <taxon>Erysipelotrichia</taxon>
        <taxon>Erysipelotrichales</taxon>
        <taxon>Coprobacillaceae</taxon>
        <taxon>Thomasclavelia</taxon>
    </lineage>
</organism>
<dbReference type="PANTHER" id="PTHR45867">
    <property type="entry name" value="PURPLE ACID PHOSPHATASE"/>
    <property type="match status" value="1"/>
</dbReference>
<reference evidence="8" key="1">
    <citation type="submission" date="2017-04" db="EMBL/GenBank/DDBJ databases">
        <title>Function of individual gut microbiota members based on whole genome sequencing of pure cultures obtained from chicken caecum.</title>
        <authorList>
            <person name="Medvecky M."/>
            <person name="Cejkova D."/>
            <person name="Polansky O."/>
            <person name="Karasova D."/>
            <person name="Kubasova T."/>
            <person name="Cizek A."/>
            <person name="Rychlik I."/>
        </authorList>
    </citation>
    <scope>NUCLEOTIDE SEQUENCE [LARGE SCALE GENOMIC DNA]</scope>
    <source>
        <strain evidence="8">An149</strain>
    </source>
</reference>
<dbReference type="Proteomes" id="UP000196258">
    <property type="component" value="Unassembled WGS sequence"/>
</dbReference>
<evidence type="ECO:0000256" key="1">
    <source>
        <dbReference type="ARBA" id="ARBA00022729"/>
    </source>
</evidence>
<feature type="domain" description="Calcineurin-like phosphoesterase" evidence="5">
    <location>
        <begin position="343"/>
        <end position="527"/>
    </location>
</feature>
<evidence type="ECO:0000313" key="8">
    <source>
        <dbReference type="Proteomes" id="UP000196258"/>
    </source>
</evidence>
<feature type="chain" id="PRO_5038925969" evidence="4">
    <location>
        <begin position="27"/>
        <end position="889"/>
    </location>
</feature>
<dbReference type="InterPro" id="IPR008963">
    <property type="entry name" value="Purple_acid_Pase-like_N"/>
</dbReference>
<dbReference type="Gene3D" id="2.60.120.260">
    <property type="entry name" value="Galactose-binding domain-like"/>
    <property type="match status" value="1"/>
</dbReference>
<evidence type="ECO:0000259" key="6">
    <source>
        <dbReference type="Pfam" id="PF16656"/>
    </source>
</evidence>
<keyword evidence="3" id="KW-1133">Transmembrane helix</keyword>
<dbReference type="Gene3D" id="1.20.1270.70">
    <property type="entry name" value="Designed single chain three-helix bundle"/>
    <property type="match status" value="1"/>
</dbReference>
<dbReference type="GO" id="GO:0003993">
    <property type="term" value="F:acid phosphatase activity"/>
    <property type="evidence" value="ECO:0007669"/>
    <property type="project" value="InterPro"/>
</dbReference>
<dbReference type="InterPro" id="IPR004843">
    <property type="entry name" value="Calcineurin-like_PHP"/>
</dbReference>
<dbReference type="SUPFAM" id="SSF56300">
    <property type="entry name" value="Metallo-dependent phosphatases"/>
    <property type="match status" value="1"/>
</dbReference>
<evidence type="ECO:0000256" key="2">
    <source>
        <dbReference type="SAM" id="Coils"/>
    </source>
</evidence>
<feature type="coiled-coil region" evidence="2">
    <location>
        <begin position="814"/>
        <end position="841"/>
    </location>
</feature>
<evidence type="ECO:0000259" key="5">
    <source>
        <dbReference type="Pfam" id="PF00149"/>
    </source>
</evidence>
<protein>
    <submittedName>
        <fullName evidence="7">Phosphohydrolase</fullName>
    </submittedName>
</protein>
<dbReference type="AlphaFoldDB" id="A0A1Y4QL53"/>
<name>A0A1Y4QL53_9FIRM</name>
<dbReference type="Pfam" id="PF07554">
    <property type="entry name" value="FIVAR"/>
    <property type="match status" value="3"/>
</dbReference>
<dbReference type="GO" id="GO:0046872">
    <property type="term" value="F:metal ion binding"/>
    <property type="evidence" value="ECO:0007669"/>
    <property type="project" value="InterPro"/>
</dbReference>
<comment type="caution">
    <text evidence="7">The sequence shown here is derived from an EMBL/GenBank/DDBJ whole genome shotgun (WGS) entry which is preliminary data.</text>
</comment>
<proteinExistence type="predicted"/>
<dbReference type="Pfam" id="PF00149">
    <property type="entry name" value="Metallophos"/>
    <property type="match status" value="1"/>
</dbReference>
<keyword evidence="3" id="KW-0472">Membrane</keyword>
<dbReference type="Pfam" id="PF16656">
    <property type="entry name" value="Pur_ac_phosph_N"/>
    <property type="match status" value="1"/>
</dbReference>
<dbReference type="SUPFAM" id="SSF49363">
    <property type="entry name" value="Purple acid phosphatase, N-terminal domain"/>
    <property type="match status" value="1"/>
</dbReference>
<dbReference type="RefSeq" id="WP_087255333.1">
    <property type="nucleotide sequence ID" value="NZ_NFLB01000003.1"/>
</dbReference>
<keyword evidence="7" id="KW-0378">Hydrolase</keyword>
<dbReference type="InterPro" id="IPR029052">
    <property type="entry name" value="Metallo-depent_PP-like"/>
</dbReference>
<dbReference type="EMBL" id="NFLB01000003">
    <property type="protein sequence ID" value="OUQ06009.1"/>
    <property type="molecule type" value="Genomic_DNA"/>
</dbReference>